<proteinExistence type="predicted"/>
<dbReference type="GO" id="GO:0006325">
    <property type="term" value="P:chromatin organization"/>
    <property type="evidence" value="ECO:0007669"/>
    <property type="project" value="UniProtKB-KW"/>
</dbReference>
<evidence type="ECO:0000313" key="8">
    <source>
        <dbReference type="EMBL" id="KAF4511426.1"/>
    </source>
</evidence>
<keyword evidence="2 5" id="KW-0863">Zinc-finger</keyword>
<dbReference type="AlphaFoldDB" id="A0A8H4PW20"/>
<keyword evidence="4" id="KW-0156">Chromatin regulator</keyword>
<keyword evidence="3" id="KW-0862">Zinc</keyword>
<dbReference type="PANTHER" id="PTHR46462:SF3">
    <property type="entry name" value="UPSET, ISOFORM A"/>
    <property type="match status" value="1"/>
</dbReference>
<sequence length="443" mass="47168">MHHDQAFVQPDFTGPTQHDMAVLMGSSGDIFGYPMSAPAAAPANFWDPSVSMGMDLEFNAAGHHAMPPPTPPSHRHTGSFDWNADIQLFQDVAVSAPSNNQETVHQVRRERALAPKPPSSEVVSTSVGDSAVHLNVLDDPFGIINPGDGVDPGLLFGRPHVALTSNFGTLSQSGPAEVVTALSGKGPTGEVRKATKAKAARNARLPDRAPASSPIKPRSSREVASRGWDSSDDDSSTDDEPIIIPSRCSSFNASFALPDPRKPVGSIFHAACRDMSDRSRSNSANGAESDAETVVNDRQQKGGDATSELRRVVEDRQKWSGRTGSARSRRFISTNVGNFPGGIISPTSLAGSSHGPSGQGVRCVCEEASADEADGFMLQCESCEMWLHGKCINITRWSMPSVYICCFCANTPNTASGRRGRESGLGIGGLLSPLANRPFRSFR</sequence>
<evidence type="ECO:0000256" key="1">
    <source>
        <dbReference type="ARBA" id="ARBA00022723"/>
    </source>
</evidence>
<evidence type="ECO:0000256" key="5">
    <source>
        <dbReference type="PROSITE-ProRule" id="PRU00146"/>
    </source>
</evidence>
<feature type="compositionally biased region" description="Acidic residues" evidence="6">
    <location>
        <begin position="230"/>
        <end position="241"/>
    </location>
</feature>
<evidence type="ECO:0000256" key="6">
    <source>
        <dbReference type="SAM" id="MobiDB-lite"/>
    </source>
</evidence>
<dbReference type="SUPFAM" id="SSF57903">
    <property type="entry name" value="FYVE/PHD zinc finger"/>
    <property type="match status" value="1"/>
</dbReference>
<evidence type="ECO:0000259" key="7">
    <source>
        <dbReference type="PROSITE" id="PS50016"/>
    </source>
</evidence>
<gene>
    <name evidence="8" type="ORF">G6O67_003228</name>
</gene>
<accession>A0A8H4PW20</accession>
<dbReference type="Proteomes" id="UP000557566">
    <property type="component" value="Unassembled WGS sequence"/>
</dbReference>
<dbReference type="InterPro" id="IPR013083">
    <property type="entry name" value="Znf_RING/FYVE/PHD"/>
</dbReference>
<dbReference type="PANTHER" id="PTHR46462">
    <property type="entry name" value="UPSET, ISOFORM A"/>
    <property type="match status" value="1"/>
</dbReference>
<dbReference type="InterPro" id="IPR011011">
    <property type="entry name" value="Znf_FYVE_PHD"/>
</dbReference>
<dbReference type="PROSITE" id="PS50016">
    <property type="entry name" value="ZF_PHD_2"/>
    <property type="match status" value="1"/>
</dbReference>
<protein>
    <recommendedName>
        <fullName evidence="7">PHD-type domain-containing protein</fullName>
    </recommendedName>
</protein>
<keyword evidence="1" id="KW-0479">Metal-binding</keyword>
<evidence type="ECO:0000256" key="2">
    <source>
        <dbReference type="ARBA" id="ARBA00022771"/>
    </source>
</evidence>
<dbReference type="OrthoDB" id="419183at2759"/>
<feature type="region of interest" description="Disordered" evidence="6">
    <location>
        <begin position="277"/>
        <end position="307"/>
    </location>
</feature>
<dbReference type="PROSITE" id="PS01359">
    <property type="entry name" value="ZF_PHD_1"/>
    <property type="match status" value="1"/>
</dbReference>
<dbReference type="Pfam" id="PF20826">
    <property type="entry name" value="PHD_5"/>
    <property type="match status" value="1"/>
</dbReference>
<reference evidence="8 9" key="1">
    <citation type="journal article" date="2020" name="Genome Biol. Evol.">
        <title>A new high-quality draft genome assembly of the Chinese cordyceps Ophiocordyceps sinensis.</title>
        <authorList>
            <person name="Shu R."/>
            <person name="Zhang J."/>
            <person name="Meng Q."/>
            <person name="Zhang H."/>
            <person name="Zhou G."/>
            <person name="Li M."/>
            <person name="Wu P."/>
            <person name="Zhao Y."/>
            <person name="Chen C."/>
            <person name="Qin Q."/>
        </authorList>
    </citation>
    <scope>NUCLEOTIDE SEQUENCE [LARGE SCALE GENOMIC DNA]</scope>
    <source>
        <strain evidence="8 9">IOZ07</strain>
    </source>
</reference>
<feature type="domain" description="PHD-type" evidence="7">
    <location>
        <begin position="360"/>
        <end position="411"/>
    </location>
</feature>
<name>A0A8H4PW20_9HYPO</name>
<feature type="region of interest" description="Disordered" evidence="6">
    <location>
        <begin position="182"/>
        <end position="243"/>
    </location>
</feature>
<feature type="region of interest" description="Disordered" evidence="6">
    <location>
        <begin position="97"/>
        <end position="125"/>
    </location>
</feature>
<evidence type="ECO:0000256" key="3">
    <source>
        <dbReference type="ARBA" id="ARBA00022833"/>
    </source>
</evidence>
<dbReference type="Gene3D" id="3.30.40.10">
    <property type="entry name" value="Zinc/RING finger domain, C3HC4 (zinc finger)"/>
    <property type="match status" value="1"/>
</dbReference>
<dbReference type="InterPro" id="IPR019786">
    <property type="entry name" value="Zinc_finger_PHD-type_CS"/>
</dbReference>
<dbReference type="InterPro" id="IPR019787">
    <property type="entry name" value="Znf_PHD-finger"/>
</dbReference>
<dbReference type="GO" id="GO:0008270">
    <property type="term" value="F:zinc ion binding"/>
    <property type="evidence" value="ECO:0007669"/>
    <property type="project" value="UniProtKB-KW"/>
</dbReference>
<keyword evidence="9" id="KW-1185">Reference proteome</keyword>
<evidence type="ECO:0000313" key="9">
    <source>
        <dbReference type="Proteomes" id="UP000557566"/>
    </source>
</evidence>
<organism evidence="8 9">
    <name type="scientific">Ophiocordyceps sinensis</name>
    <dbReference type="NCBI Taxonomy" id="72228"/>
    <lineage>
        <taxon>Eukaryota</taxon>
        <taxon>Fungi</taxon>
        <taxon>Dikarya</taxon>
        <taxon>Ascomycota</taxon>
        <taxon>Pezizomycotina</taxon>
        <taxon>Sordariomycetes</taxon>
        <taxon>Hypocreomycetidae</taxon>
        <taxon>Hypocreales</taxon>
        <taxon>Ophiocordycipitaceae</taxon>
        <taxon>Ophiocordyceps</taxon>
    </lineage>
</organism>
<evidence type="ECO:0000256" key="4">
    <source>
        <dbReference type="ARBA" id="ARBA00022853"/>
    </source>
</evidence>
<comment type="caution">
    <text evidence="8">The sequence shown here is derived from an EMBL/GenBank/DDBJ whole genome shotgun (WGS) entry which is preliminary data.</text>
</comment>
<dbReference type="EMBL" id="JAAVMX010000003">
    <property type="protein sequence ID" value="KAF4511426.1"/>
    <property type="molecule type" value="Genomic_DNA"/>
</dbReference>